<dbReference type="SUPFAM" id="SSF52833">
    <property type="entry name" value="Thioredoxin-like"/>
    <property type="match status" value="1"/>
</dbReference>
<dbReference type="AlphaFoldDB" id="A0AAJ5ZCW1"/>
<reference evidence="4" key="3">
    <citation type="submission" date="2023-06" db="EMBL/GenBank/DDBJ databases">
        <title>Pangenomics reveal diversification of enzyme families and niche specialization in globally abundant SAR202 bacteria.</title>
        <authorList>
            <person name="Saw J.H.W."/>
        </authorList>
    </citation>
    <scope>NUCLEOTIDE SEQUENCE [LARGE SCALE GENOMIC DNA]</scope>
    <source>
        <strain evidence="4">JH1073</strain>
    </source>
</reference>
<dbReference type="PROSITE" id="PS51353">
    <property type="entry name" value="ARSC"/>
    <property type="match status" value="1"/>
</dbReference>
<sequence>MFAWKSPSSKPYRDRRGEATDDELIELMLENPRLIRRPMLTDGSQIVFGFKQGAYDEIL</sequence>
<dbReference type="EMBL" id="WMBE01000001">
    <property type="protein sequence ID" value="MDG0866224.1"/>
    <property type="molecule type" value="Genomic_DNA"/>
</dbReference>
<dbReference type="Pfam" id="PF03960">
    <property type="entry name" value="ArsC"/>
    <property type="match status" value="1"/>
</dbReference>
<evidence type="ECO:0000313" key="3">
    <source>
        <dbReference type="EMBL" id="WFG39057.1"/>
    </source>
</evidence>
<evidence type="ECO:0000313" key="2">
    <source>
        <dbReference type="EMBL" id="MDG0866224.1"/>
    </source>
</evidence>
<reference evidence="3" key="2">
    <citation type="journal article" date="2023" name="Nat. Commun.">
        <title>Cultivation of marine bacteria of the SAR202 clade.</title>
        <authorList>
            <person name="Lim Y."/>
            <person name="Seo J.H."/>
            <person name="Giovannoni S.J."/>
            <person name="Kang I."/>
            <person name="Cho J.C."/>
        </authorList>
    </citation>
    <scope>NUCLEOTIDE SEQUENCE</scope>
    <source>
        <strain evidence="3">JH1073</strain>
    </source>
</reference>
<accession>A0AAJ5ZCW1</accession>
<evidence type="ECO:0000313" key="5">
    <source>
        <dbReference type="Proteomes" id="UP001321249"/>
    </source>
</evidence>
<dbReference type="InterPro" id="IPR036249">
    <property type="entry name" value="Thioredoxin-like_sf"/>
</dbReference>
<keyword evidence="4" id="KW-1185">Reference proteome</keyword>
<comment type="similarity">
    <text evidence="1">Belongs to the ArsC family.</text>
</comment>
<dbReference type="Proteomes" id="UP001219901">
    <property type="component" value="Chromosome"/>
</dbReference>
<evidence type="ECO:0008006" key="6">
    <source>
        <dbReference type="Google" id="ProtNLM"/>
    </source>
</evidence>
<protein>
    <recommendedName>
        <fullName evidence="6">Arsenate reductase</fullName>
    </recommendedName>
</protein>
<organism evidence="3 4">
    <name type="scientific">Candidatus Lucifugimonas marina</name>
    <dbReference type="NCBI Taxonomy" id="3038979"/>
    <lineage>
        <taxon>Bacteria</taxon>
        <taxon>Bacillati</taxon>
        <taxon>Chloroflexota</taxon>
        <taxon>Dehalococcoidia</taxon>
        <taxon>SAR202 cluster</taxon>
        <taxon>Candidatus Lucifugimonadales</taxon>
        <taxon>Candidatus Lucifugimonadaceae</taxon>
        <taxon>Candidatus Lucifugimonas</taxon>
    </lineage>
</organism>
<gene>
    <name evidence="2" type="ORF">GKO46_03955</name>
    <name evidence="3" type="ORF">GKO48_05305</name>
</gene>
<dbReference type="Proteomes" id="UP001321249">
    <property type="component" value="Unassembled WGS sequence"/>
</dbReference>
<dbReference type="EMBL" id="CP046147">
    <property type="protein sequence ID" value="WFG39057.1"/>
    <property type="molecule type" value="Genomic_DNA"/>
</dbReference>
<proteinExistence type="inferred from homology"/>
<dbReference type="Gene3D" id="3.40.30.10">
    <property type="entry name" value="Glutaredoxin"/>
    <property type="match status" value="1"/>
</dbReference>
<evidence type="ECO:0000313" key="4">
    <source>
        <dbReference type="Proteomes" id="UP001219901"/>
    </source>
</evidence>
<dbReference type="InterPro" id="IPR006660">
    <property type="entry name" value="Arsenate_reductase-like"/>
</dbReference>
<evidence type="ECO:0000256" key="1">
    <source>
        <dbReference type="PROSITE-ProRule" id="PRU01282"/>
    </source>
</evidence>
<name>A0AAJ5ZCW1_9CHLR</name>
<reference evidence="4 5" key="1">
    <citation type="submission" date="2019-11" db="EMBL/GenBank/DDBJ databases">
        <authorList>
            <person name="Cho J.-C."/>
        </authorList>
    </citation>
    <scope>NUCLEOTIDE SEQUENCE [LARGE SCALE GENOMIC DNA]</scope>
    <source>
        <strain evidence="3 4">JH1073</strain>
        <strain evidence="2 5">JH702</strain>
    </source>
</reference>